<evidence type="ECO:0000256" key="1">
    <source>
        <dbReference type="SAM" id="SignalP"/>
    </source>
</evidence>
<keyword evidence="1" id="KW-0732">Signal</keyword>
<reference evidence="3 4" key="1">
    <citation type="journal article" date="2010" name="ChemBioChem">
        <title>Cloning and characterization of the biosynthetic gene cluster of 16-membered macrolide antibiotic FD-891: involvement of a dual functional cytochrome P450 monooxygenase catalyzing epoxidation and hydroxylation.</title>
        <authorList>
            <person name="Kudo F."/>
            <person name="Motegi A."/>
            <person name="Mizoue K."/>
            <person name="Eguchi T."/>
        </authorList>
    </citation>
    <scope>NUCLEOTIDE SEQUENCE [LARGE SCALE GENOMIC DNA]</scope>
    <source>
        <strain evidence="3 4">A-8890</strain>
    </source>
</reference>
<dbReference type="EMBL" id="AP018448">
    <property type="protein sequence ID" value="BBC35597.1"/>
    <property type="molecule type" value="Genomic_DNA"/>
</dbReference>
<evidence type="ECO:0000259" key="2">
    <source>
        <dbReference type="PROSITE" id="PS51820"/>
    </source>
</evidence>
<feature type="signal peptide" evidence="1">
    <location>
        <begin position="1"/>
        <end position="32"/>
    </location>
</feature>
<reference evidence="3 4" key="2">
    <citation type="journal article" date="2023" name="ChemBioChem">
        <title>Acyltransferase Domain Exchange between Two Independent Type I Polyketide Synthases in the Same Producer Strain of Macrolide Antibiotics.</title>
        <authorList>
            <person name="Kudo F."/>
            <person name="Kishikawa K."/>
            <person name="Tsuboi K."/>
            <person name="Kido T."/>
            <person name="Usui T."/>
            <person name="Hashimoto J."/>
            <person name="Shin-Ya K."/>
            <person name="Miyanaga A."/>
            <person name="Eguchi T."/>
        </authorList>
    </citation>
    <scope>NUCLEOTIDE SEQUENCE [LARGE SCALE GENOMIC DNA]</scope>
    <source>
        <strain evidence="3 4">A-8890</strain>
    </source>
</reference>
<gene>
    <name evidence="3" type="ORF">SGFS_068910</name>
</gene>
<dbReference type="InterPro" id="IPR036116">
    <property type="entry name" value="FN3_sf"/>
</dbReference>
<evidence type="ECO:0000313" key="3">
    <source>
        <dbReference type="EMBL" id="BBC35597.1"/>
    </source>
</evidence>
<dbReference type="PROSITE" id="PS51257">
    <property type="entry name" value="PROKAR_LIPOPROTEIN"/>
    <property type="match status" value="1"/>
</dbReference>
<protein>
    <recommendedName>
        <fullName evidence="2">PA14 domain-containing protein</fullName>
    </recommendedName>
</protein>
<accession>A0ABN5VU55</accession>
<feature type="domain" description="PA14" evidence="2">
    <location>
        <begin position="35"/>
        <end position="177"/>
    </location>
</feature>
<dbReference type="Proteomes" id="UP001321542">
    <property type="component" value="Chromosome"/>
</dbReference>
<evidence type="ECO:0000313" key="4">
    <source>
        <dbReference type="Proteomes" id="UP001321542"/>
    </source>
</evidence>
<dbReference type="RefSeq" id="WP_286255899.1">
    <property type="nucleotide sequence ID" value="NZ_AP018448.1"/>
</dbReference>
<proteinExistence type="predicted"/>
<dbReference type="InterPro" id="IPR013783">
    <property type="entry name" value="Ig-like_fold"/>
</dbReference>
<dbReference type="PROSITE" id="PS51820">
    <property type="entry name" value="PA14"/>
    <property type="match status" value="1"/>
</dbReference>
<dbReference type="SUPFAM" id="SSF49265">
    <property type="entry name" value="Fibronectin type III"/>
    <property type="match status" value="3"/>
</dbReference>
<name>A0ABN5VU55_9ACTN</name>
<dbReference type="InterPro" id="IPR037524">
    <property type="entry name" value="PA14/GLEYA"/>
</dbReference>
<dbReference type="Gene3D" id="2.60.40.10">
    <property type="entry name" value="Immunoglobulins"/>
    <property type="match status" value="3"/>
</dbReference>
<sequence length="452" mass="46661">MSKVIRGRGTHAALLAVAVSAAGLAFPATAVAAGCAEGEWTAKFYADASFGGTPKKTACDKAIGENYGSGAPAAGLPKNDFGVRWSMTRDFGSGGPFSFKASAQDVVRVYLDGDRKINISGDASSTRSKTVNLIVPKGKHTLRVDFMALTGKANVSFTYPPRTSASVDKVKPLAPAAPAATYDTGTSKTALSWAKNAELDLAGYRVYRNGKLVSGSAPLTRPAFTDSTPATGSAYAYTVKAVDKAGNASAVSKAAKVTSADRTAPAVPSGVRVAYSEFTRAATVTWDAVAASDLAGYAVYRPGENDTWIRVGGETPVTGTSTLDFGAGSNFTYAVVAVDKAGNASARSSTAGATPDIPLLTPIGLAKTESAEGVALRWIDNGVRGTSYNVYRTADNLSSDVTWTRIGTVSRFPTFKDTTGVAGQRYAYVVTATDGLGNEGEASAWVQGAKTP</sequence>
<organism evidence="3 4">
    <name type="scientific">Streptomyces graminofaciens</name>
    <dbReference type="NCBI Taxonomy" id="68212"/>
    <lineage>
        <taxon>Bacteria</taxon>
        <taxon>Bacillati</taxon>
        <taxon>Actinomycetota</taxon>
        <taxon>Actinomycetes</taxon>
        <taxon>Kitasatosporales</taxon>
        <taxon>Streptomycetaceae</taxon>
        <taxon>Streptomyces</taxon>
    </lineage>
</organism>
<feature type="chain" id="PRO_5045550959" description="PA14 domain-containing protein" evidence="1">
    <location>
        <begin position="33"/>
        <end position="452"/>
    </location>
</feature>
<keyword evidence="4" id="KW-1185">Reference proteome</keyword>
<dbReference type="SUPFAM" id="SSF56988">
    <property type="entry name" value="Anthrax protective antigen"/>
    <property type="match status" value="1"/>
</dbReference>